<accession>A0ABW5JW81</accession>
<dbReference type="InterPro" id="IPR037401">
    <property type="entry name" value="SnoaL-like"/>
</dbReference>
<dbReference type="PROSITE" id="PS51257">
    <property type="entry name" value="PROKAR_LIPOPROTEIN"/>
    <property type="match status" value="1"/>
</dbReference>
<feature type="domain" description="SnoaL-like" evidence="1">
    <location>
        <begin position="45"/>
        <end position="161"/>
    </location>
</feature>
<evidence type="ECO:0000259" key="1">
    <source>
        <dbReference type="Pfam" id="PF13474"/>
    </source>
</evidence>
<keyword evidence="3" id="KW-1185">Reference proteome</keyword>
<dbReference type="Proteomes" id="UP001597467">
    <property type="component" value="Unassembled WGS sequence"/>
</dbReference>
<dbReference type="RefSeq" id="WP_379899668.1">
    <property type="nucleotide sequence ID" value="NZ_JBHULM010000001.1"/>
</dbReference>
<dbReference type="Gene3D" id="3.10.450.50">
    <property type="match status" value="1"/>
</dbReference>
<sequence>MKLIKSNTYLLLVFISFIFFSCTKKDTKNPLINYEAQNELLFIETMQTHLDAVSNKDLTTLKSTLSPNGNMQLILPKTEITNTVDEFIKYHKNWFAIETPWTFDTKILDTKIGKEFGIAITEITYKEPDRDGKPYFNRMYVSYALQKIDNTWYVIKDHASSIEKSTDKP</sequence>
<gene>
    <name evidence="2" type="ORF">ACFSSB_00050</name>
</gene>
<evidence type="ECO:0000313" key="2">
    <source>
        <dbReference type="EMBL" id="MFD2540692.1"/>
    </source>
</evidence>
<reference evidence="3" key="1">
    <citation type="journal article" date="2019" name="Int. J. Syst. Evol. Microbiol.">
        <title>The Global Catalogue of Microorganisms (GCM) 10K type strain sequencing project: providing services to taxonomists for standard genome sequencing and annotation.</title>
        <authorList>
            <consortium name="The Broad Institute Genomics Platform"/>
            <consortium name="The Broad Institute Genome Sequencing Center for Infectious Disease"/>
            <person name="Wu L."/>
            <person name="Ma J."/>
        </authorList>
    </citation>
    <scope>NUCLEOTIDE SEQUENCE [LARGE SCALE GENOMIC DNA]</scope>
    <source>
        <strain evidence="3">KCTC 42808</strain>
    </source>
</reference>
<evidence type="ECO:0000313" key="3">
    <source>
        <dbReference type="Proteomes" id="UP001597467"/>
    </source>
</evidence>
<dbReference type="Pfam" id="PF13474">
    <property type="entry name" value="SnoaL_3"/>
    <property type="match status" value="1"/>
</dbReference>
<comment type="caution">
    <text evidence="2">The sequence shown here is derived from an EMBL/GenBank/DDBJ whole genome shotgun (WGS) entry which is preliminary data.</text>
</comment>
<dbReference type="SUPFAM" id="SSF54427">
    <property type="entry name" value="NTF2-like"/>
    <property type="match status" value="1"/>
</dbReference>
<organism evidence="2 3">
    <name type="scientific">Lacinutrix gracilariae</name>
    <dbReference type="NCBI Taxonomy" id="1747198"/>
    <lineage>
        <taxon>Bacteria</taxon>
        <taxon>Pseudomonadati</taxon>
        <taxon>Bacteroidota</taxon>
        <taxon>Flavobacteriia</taxon>
        <taxon>Flavobacteriales</taxon>
        <taxon>Flavobacteriaceae</taxon>
        <taxon>Lacinutrix</taxon>
    </lineage>
</organism>
<name>A0ABW5JW81_9FLAO</name>
<proteinExistence type="predicted"/>
<dbReference type="InterPro" id="IPR032710">
    <property type="entry name" value="NTF2-like_dom_sf"/>
</dbReference>
<dbReference type="EMBL" id="JBHULM010000001">
    <property type="protein sequence ID" value="MFD2540692.1"/>
    <property type="molecule type" value="Genomic_DNA"/>
</dbReference>
<protein>
    <submittedName>
        <fullName evidence="2">YybH family protein</fullName>
    </submittedName>
</protein>